<dbReference type="EMBL" id="PZQS01000006">
    <property type="protein sequence ID" value="PVD28946.1"/>
    <property type="molecule type" value="Genomic_DNA"/>
</dbReference>
<keyword evidence="4" id="KW-0677">Repeat</keyword>
<evidence type="ECO:0000256" key="1">
    <source>
        <dbReference type="ARBA" id="ARBA00004123"/>
    </source>
</evidence>
<evidence type="ECO:0000256" key="3">
    <source>
        <dbReference type="ARBA" id="ARBA00022574"/>
    </source>
</evidence>
<dbReference type="GO" id="GO:0005634">
    <property type="term" value="C:nucleus"/>
    <property type="evidence" value="ECO:0007669"/>
    <property type="project" value="UniProtKB-SubCell"/>
</dbReference>
<comment type="caution">
    <text evidence="12">The sequence shown here is derived from an EMBL/GenBank/DDBJ whole genome shotgun (WGS) entry which is preliminary data.</text>
</comment>
<accession>A0A2T7P6D3</accession>
<evidence type="ECO:0000256" key="9">
    <source>
        <dbReference type="PROSITE-ProRule" id="PRU00221"/>
    </source>
</evidence>
<dbReference type="Proteomes" id="UP000245119">
    <property type="component" value="Linkage Group LG6"/>
</dbReference>
<dbReference type="PROSITE" id="PS50294">
    <property type="entry name" value="WD_REPEATS_REGION"/>
    <property type="match status" value="2"/>
</dbReference>
<dbReference type="InterPro" id="IPR001632">
    <property type="entry name" value="WD40_G-protein_beta-like"/>
</dbReference>
<comment type="similarity">
    <text evidence="2">Belongs to the WD repeat HIR1 family.</text>
</comment>
<dbReference type="AlphaFoldDB" id="A0A2T7P6D3"/>
<dbReference type="PROSITE" id="PS50082">
    <property type="entry name" value="WD_REPEATS_2"/>
    <property type="match status" value="3"/>
</dbReference>
<keyword evidence="6" id="KW-0156">Chromatin regulator</keyword>
<dbReference type="InterPro" id="IPR055410">
    <property type="entry name" value="Beta-prop_CAF1B_HIR1"/>
</dbReference>
<comment type="subcellular location">
    <subcellularLocation>
        <location evidence="1">Nucleus</location>
    </subcellularLocation>
</comment>
<evidence type="ECO:0000256" key="4">
    <source>
        <dbReference type="ARBA" id="ARBA00022737"/>
    </source>
</evidence>
<feature type="repeat" description="WD" evidence="9">
    <location>
        <begin position="131"/>
        <end position="172"/>
    </location>
</feature>
<dbReference type="STRING" id="400727.A0A2T7P6D3"/>
<proteinExistence type="inferred from homology"/>
<keyword evidence="3 9" id="KW-0853">WD repeat</keyword>
<dbReference type="InterPro" id="IPR019775">
    <property type="entry name" value="WD40_repeat_CS"/>
</dbReference>
<dbReference type="PANTHER" id="PTHR15271:SF4">
    <property type="entry name" value="CHROMATIN ASSEMBLY FACTOR 1 SUBUNIT B"/>
    <property type="match status" value="1"/>
</dbReference>
<dbReference type="GO" id="GO:0006335">
    <property type="term" value="P:DNA replication-dependent chromatin assembly"/>
    <property type="evidence" value="ECO:0007669"/>
    <property type="project" value="InterPro"/>
</dbReference>
<dbReference type="OMA" id="QIYWHES"/>
<keyword evidence="5" id="KW-0227">DNA damage</keyword>
<evidence type="ECO:0000256" key="5">
    <source>
        <dbReference type="ARBA" id="ARBA00022763"/>
    </source>
</evidence>
<organism evidence="12 13">
    <name type="scientific">Pomacea canaliculata</name>
    <name type="common">Golden apple snail</name>
    <dbReference type="NCBI Taxonomy" id="400727"/>
    <lineage>
        <taxon>Eukaryota</taxon>
        <taxon>Metazoa</taxon>
        <taxon>Spiralia</taxon>
        <taxon>Lophotrochozoa</taxon>
        <taxon>Mollusca</taxon>
        <taxon>Gastropoda</taxon>
        <taxon>Caenogastropoda</taxon>
        <taxon>Architaenioglossa</taxon>
        <taxon>Ampullarioidea</taxon>
        <taxon>Ampullariidae</taxon>
        <taxon>Pomacea</taxon>
    </lineage>
</organism>
<dbReference type="PANTHER" id="PTHR15271">
    <property type="entry name" value="CHROMATIN ASSEMBLY FACTOR 1 SUBUNIT B"/>
    <property type="match status" value="1"/>
</dbReference>
<dbReference type="SMART" id="SM00320">
    <property type="entry name" value="WD40"/>
    <property type="match status" value="5"/>
</dbReference>
<gene>
    <name evidence="12" type="ORF">C0Q70_11542</name>
</gene>
<keyword evidence="13" id="KW-1185">Reference proteome</keyword>
<dbReference type="PROSITE" id="PS00678">
    <property type="entry name" value="WD_REPEATS_1"/>
    <property type="match status" value="1"/>
</dbReference>
<feature type="repeat" description="WD" evidence="9">
    <location>
        <begin position="70"/>
        <end position="104"/>
    </location>
</feature>
<evidence type="ECO:0000256" key="2">
    <source>
        <dbReference type="ARBA" id="ARBA00007306"/>
    </source>
</evidence>
<evidence type="ECO:0000256" key="7">
    <source>
        <dbReference type="ARBA" id="ARBA00023204"/>
    </source>
</evidence>
<dbReference type="InterPro" id="IPR036322">
    <property type="entry name" value="WD40_repeat_dom_sf"/>
</dbReference>
<evidence type="ECO:0000256" key="6">
    <source>
        <dbReference type="ARBA" id="ARBA00022853"/>
    </source>
</evidence>
<feature type="repeat" description="WD" evidence="9">
    <location>
        <begin position="174"/>
        <end position="215"/>
    </location>
</feature>
<evidence type="ECO:0000256" key="10">
    <source>
        <dbReference type="SAM" id="MobiDB-lite"/>
    </source>
</evidence>
<dbReference type="GO" id="GO:0033186">
    <property type="term" value="C:CAF-1 complex"/>
    <property type="evidence" value="ECO:0007669"/>
    <property type="project" value="TreeGrafter"/>
</dbReference>
<dbReference type="GO" id="GO:0006281">
    <property type="term" value="P:DNA repair"/>
    <property type="evidence" value="ECO:0007669"/>
    <property type="project" value="UniProtKB-KW"/>
</dbReference>
<evidence type="ECO:0000256" key="8">
    <source>
        <dbReference type="ARBA" id="ARBA00023242"/>
    </source>
</evidence>
<reference evidence="12 13" key="1">
    <citation type="submission" date="2018-04" db="EMBL/GenBank/DDBJ databases">
        <title>The genome of golden apple snail Pomacea canaliculata provides insight into stress tolerance and invasive adaptation.</title>
        <authorList>
            <person name="Liu C."/>
            <person name="Liu B."/>
            <person name="Ren Y."/>
            <person name="Zhang Y."/>
            <person name="Wang H."/>
            <person name="Li S."/>
            <person name="Jiang F."/>
            <person name="Yin L."/>
            <person name="Zhang G."/>
            <person name="Qian W."/>
            <person name="Fan W."/>
        </authorList>
    </citation>
    <scope>NUCLEOTIDE SEQUENCE [LARGE SCALE GENOMIC DNA]</scope>
    <source>
        <strain evidence="12">SZHN2017</strain>
        <tissue evidence="12">Muscle</tissue>
    </source>
</reference>
<dbReference type="InterPro" id="IPR015943">
    <property type="entry name" value="WD40/YVTN_repeat-like_dom_sf"/>
</dbReference>
<keyword evidence="8" id="KW-0539">Nucleus</keyword>
<feature type="region of interest" description="Disordered" evidence="10">
    <location>
        <begin position="450"/>
        <end position="499"/>
    </location>
</feature>
<dbReference type="InterPro" id="IPR001680">
    <property type="entry name" value="WD40_rpt"/>
</dbReference>
<dbReference type="GO" id="GO:0006334">
    <property type="term" value="P:nucleosome assembly"/>
    <property type="evidence" value="ECO:0007669"/>
    <property type="project" value="TreeGrafter"/>
</dbReference>
<evidence type="ECO:0000313" key="12">
    <source>
        <dbReference type="EMBL" id="PVD28946.1"/>
    </source>
</evidence>
<dbReference type="SUPFAM" id="SSF50978">
    <property type="entry name" value="WD40 repeat-like"/>
    <property type="match status" value="1"/>
</dbReference>
<dbReference type="PRINTS" id="PR00319">
    <property type="entry name" value="GPROTEINB"/>
</dbReference>
<feature type="domain" description="CAF1B/HIR1 beta-propeller" evidence="11">
    <location>
        <begin position="1"/>
        <end position="405"/>
    </location>
</feature>
<evidence type="ECO:0000259" key="11">
    <source>
        <dbReference type="Pfam" id="PF24105"/>
    </source>
</evidence>
<keyword evidence="7" id="KW-0234">DNA repair</keyword>
<dbReference type="OrthoDB" id="71227at2759"/>
<dbReference type="InterPro" id="IPR045145">
    <property type="entry name" value="PTHR15271"/>
</dbReference>
<sequence>MKVITPEISWHEREPIYSVDIQPSCGSSSTSTANRQVTRLASCGVDKIVRMWQIRLGADDKAEISFLSNLCRHTASVNACRFSPDGKLLASAGDDAAVLLWKLSDVPIPANNIFQEEDSDNKETWVVTKSLRGHLGDVYDLCWSPDGRYLLSGSIDNSAILWDIHKADQKLALFNEHKSYVQGVALDPLGEYVATLSADRSCRIFSIANKNCILNISKTTPAHTHIENGDAKPKPVRIFHDDTLRSFFRRLAFSPDGQLLIAPAGCIEDADKTVNASFIFTRGAFSKPACYLPSPQKATVAVRVCPCLFELHQVTRIQDSDQQDGAKEWEKYSTVFSLPYRIVFAVASEDSVLLYDSQQTLPFAYLSNIHYHQLSDLSWSSDGQILIVASTDGYCSVVTFEKGELGVPYTPRPAENVVNNLETSSPVSNKNLAETDTSCCQQQDVESMDTDCSSVQQNVTQTPDPSKPSKDFTKEISSSRPEVPKGDAESSTVSVKDGAFSAPSVKAVVASETGAAPSAVVKQPKRINFKTLSLLKPNTGKKS</sequence>
<dbReference type="Gene3D" id="2.130.10.10">
    <property type="entry name" value="YVTN repeat-like/Quinoprotein amine dehydrogenase"/>
    <property type="match status" value="3"/>
</dbReference>
<protein>
    <recommendedName>
        <fullName evidence="11">CAF1B/HIR1 beta-propeller domain-containing protein</fullName>
    </recommendedName>
</protein>
<name>A0A2T7P6D3_POMCA</name>
<evidence type="ECO:0000313" key="13">
    <source>
        <dbReference type="Proteomes" id="UP000245119"/>
    </source>
</evidence>
<dbReference type="Pfam" id="PF24105">
    <property type="entry name" value="Beta-prop_CAF1B_HIR1"/>
    <property type="match status" value="1"/>
</dbReference>
<feature type="compositionally biased region" description="Polar residues" evidence="10">
    <location>
        <begin position="450"/>
        <end position="464"/>
    </location>
</feature>